<comment type="caution">
    <text evidence="1">The sequence shown here is derived from an EMBL/GenBank/DDBJ whole genome shotgun (WGS) entry which is preliminary data.</text>
</comment>
<evidence type="ECO:0000313" key="2">
    <source>
        <dbReference type="Proteomes" id="UP001227317"/>
    </source>
</evidence>
<dbReference type="RefSeq" id="WP_306705746.1">
    <property type="nucleotide sequence ID" value="NZ_JAUJFI010000037.1"/>
</dbReference>
<keyword evidence="2" id="KW-1185">Reference proteome</keyword>
<dbReference type="EMBL" id="JAUJFI010000037">
    <property type="protein sequence ID" value="MDQ2103071.1"/>
    <property type="molecule type" value="Genomic_DNA"/>
</dbReference>
<protein>
    <submittedName>
        <fullName evidence="1">Uncharacterized protein</fullName>
    </submittedName>
</protein>
<reference evidence="1 2" key="1">
    <citation type="submission" date="2023-06" db="EMBL/GenBank/DDBJ databases">
        <title>Azospirillum isscasensis sp.nov, a bacterium isolated from rhizosphere soil of rice.</title>
        <authorList>
            <person name="Wang H."/>
        </authorList>
    </citation>
    <scope>NUCLEOTIDE SEQUENCE [LARGE SCALE GENOMIC DNA]</scope>
    <source>
        <strain evidence="1 2">C340-1</strain>
    </source>
</reference>
<proteinExistence type="predicted"/>
<sequence>MSRQSGQEAGAAETSPDGVDSAIALDDQRWSWLAGTYWYVPEVCLPALRLKNFRETTIETVQDQTLWWFEGFDGGYLTGRAAISIDGGDFKYLTVFGSVTPDGDVLLSFSPSDEDGGSSGVGTGTDPLTTGYGRLTRYRGAWAFLMQMTSGTNAVGMTHWAYMVQATPDSDAWTSLPGVPGTGIGDVFS</sequence>
<evidence type="ECO:0000313" key="1">
    <source>
        <dbReference type="EMBL" id="MDQ2103071.1"/>
    </source>
</evidence>
<organism evidence="1 2">
    <name type="scientific">Azospirillum isscasi</name>
    <dbReference type="NCBI Taxonomy" id="3053926"/>
    <lineage>
        <taxon>Bacteria</taxon>
        <taxon>Pseudomonadati</taxon>
        <taxon>Pseudomonadota</taxon>
        <taxon>Alphaproteobacteria</taxon>
        <taxon>Rhodospirillales</taxon>
        <taxon>Azospirillaceae</taxon>
        <taxon>Azospirillum</taxon>
    </lineage>
</organism>
<name>A0ABU0WFU1_9PROT</name>
<gene>
    <name evidence="1" type="ORF">QSG27_10240</name>
</gene>
<accession>A0ABU0WFU1</accession>
<dbReference type="Proteomes" id="UP001227317">
    <property type="component" value="Unassembled WGS sequence"/>
</dbReference>